<comment type="subcellular location">
    <subcellularLocation>
        <location evidence="1">Cell projection</location>
        <location evidence="1">Cilium</location>
    </subcellularLocation>
</comment>
<accession>A0A8C5D2S2</accession>
<dbReference type="Pfam" id="PF11618">
    <property type="entry name" value="C2-C2_1"/>
    <property type="match status" value="2"/>
</dbReference>
<dbReference type="GO" id="GO:0032391">
    <property type="term" value="C:photoreceptor connecting cilium"/>
    <property type="evidence" value="ECO:0007669"/>
    <property type="project" value="TreeGrafter"/>
</dbReference>
<feature type="compositionally biased region" description="Acidic residues" evidence="7">
    <location>
        <begin position="945"/>
        <end position="954"/>
    </location>
</feature>
<dbReference type="Pfam" id="PF18111">
    <property type="entry name" value="RPGR1_C"/>
    <property type="match status" value="1"/>
</dbReference>
<keyword evidence="3 6" id="KW-0175">Coiled coil</keyword>
<evidence type="ECO:0000313" key="9">
    <source>
        <dbReference type="Ensembl" id="ENSGMOP00000066660.1"/>
    </source>
</evidence>
<dbReference type="CTD" id="23322"/>
<dbReference type="SUPFAM" id="SSF49562">
    <property type="entry name" value="C2 domain (Calcium/lipid-binding domain, CaLB)"/>
    <property type="match status" value="2"/>
</dbReference>
<evidence type="ECO:0000256" key="7">
    <source>
        <dbReference type="SAM" id="MobiDB-lite"/>
    </source>
</evidence>
<evidence type="ECO:0000256" key="3">
    <source>
        <dbReference type="ARBA" id="ARBA00023054"/>
    </source>
</evidence>
<evidence type="ECO:0000256" key="5">
    <source>
        <dbReference type="ARBA" id="ARBA00023273"/>
    </source>
</evidence>
<evidence type="ECO:0000256" key="6">
    <source>
        <dbReference type="SAM" id="Coils"/>
    </source>
</evidence>
<feature type="compositionally biased region" description="Basic and acidic residues" evidence="7">
    <location>
        <begin position="168"/>
        <end position="178"/>
    </location>
</feature>
<feature type="compositionally biased region" description="Polar residues" evidence="7">
    <location>
        <begin position="29"/>
        <end position="38"/>
    </location>
</feature>
<dbReference type="OrthoDB" id="2133912at2759"/>
<organism evidence="9 10">
    <name type="scientific">Gadus morhua</name>
    <name type="common">Atlantic cod</name>
    <dbReference type="NCBI Taxonomy" id="8049"/>
    <lineage>
        <taxon>Eukaryota</taxon>
        <taxon>Metazoa</taxon>
        <taxon>Chordata</taxon>
        <taxon>Craniata</taxon>
        <taxon>Vertebrata</taxon>
        <taxon>Euteleostomi</taxon>
        <taxon>Actinopterygii</taxon>
        <taxon>Neopterygii</taxon>
        <taxon>Teleostei</taxon>
        <taxon>Neoteleostei</taxon>
        <taxon>Acanthomorphata</taxon>
        <taxon>Zeiogadaria</taxon>
        <taxon>Gadariae</taxon>
        <taxon>Gadiformes</taxon>
        <taxon>Gadoidei</taxon>
        <taxon>Gadidae</taxon>
        <taxon>Gadus</taxon>
    </lineage>
</organism>
<evidence type="ECO:0000313" key="10">
    <source>
        <dbReference type="Proteomes" id="UP000694546"/>
    </source>
</evidence>
<feature type="coiled-coil region" evidence="6">
    <location>
        <begin position="413"/>
        <end position="461"/>
    </location>
</feature>
<feature type="coiled-coil region" evidence="6">
    <location>
        <begin position="313"/>
        <end position="378"/>
    </location>
</feature>
<evidence type="ECO:0000259" key="8">
    <source>
        <dbReference type="PROSITE" id="PS50004"/>
    </source>
</evidence>
<protein>
    <recommendedName>
        <fullName evidence="8">C2 domain-containing protein</fullName>
    </recommendedName>
</protein>
<feature type="domain" description="C2" evidence="8">
    <location>
        <begin position="766"/>
        <end position="893"/>
    </location>
</feature>
<proteinExistence type="inferred from homology"/>
<name>A0A8C5D2S2_GADMO</name>
<feature type="region of interest" description="Disordered" evidence="7">
    <location>
        <begin position="147"/>
        <end position="205"/>
    </location>
</feature>
<dbReference type="InterPro" id="IPR021656">
    <property type="entry name" value="C2-C2_1"/>
</dbReference>
<evidence type="ECO:0000256" key="2">
    <source>
        <dbReference type="ARBA" id="ARBA00006042"/>
    </source>
</evidence>
<dbReference type="InterPro" id="IPR031139">
    <property type="entry name" value="RPGRIP1_fam"/>
</dbReference>
<feature type="region of interest" description="Disordered" evidence="7">
    <location>
        <begin position="22"/>
        <end position="41"/>
    </location>
</feature>
<feature type="coiled-coil region" evidence="6">
    <location>
        <begin position="48"/>
        <end position="96"/>
    </location>
</feature>
<dbReference type="GeneTree" id="ENSGT00520000055620"/>
<feature type="coiled-coil region" evidence="6">
    <location>
        <begin position="211"/>
        <end position="259"/>
    </location>
</feature>
<sequence>MSTFADETAADMPVKDITVTLSHFAPGPQDTSSGQNGRARQDIARVSREELEDRYLRLHDENLLLKQNNNTQEDKIKRLATKLVKLVKDRRRLEQLVTGAGAGGNGSRPAARARDVEMEEVMEELHEKVRGLQLENERLKQRLLVAKQQVQGQSRKPSPYGRVQSRVDTGRRRAREDSPSPSRLHQRGTRSVEEGGRPPTGMLPRYGHSLLEEARAEIRNLENVLESQRGQLEELERDSDLLREQLRRKEAEHHEALLELRQHHTDGQRSTVSSNVAMIRLQKQLAERASALTVLEGRFLQLQEGQKAMKASHQALMDKVEEVTGQLKQERQKSLGLENQLHSMNFSQIRTEEFHVRISDLEKERDLLKDNCDKLVNSALDVSQEQKWRLQEQQLRVQIGQLETALKADLTDKNQILDKIKDERDVNDRLTEEKKRLQIQFLEQKQQLEELNERLKFYTKESELGGGELSEALILIRARKARQSGDLSFLEQVEEEERGGGPQSSVWDLRAAHAETIQELEKTRGLLLIQNQINKDYQGELDALTRKMESDKMEYEVRLEHLAKLLDGRAAKVKKLEVQLKDIAYGTKPYVFKPDAAAVDPLGGEEPEVRLERGENVLELHVGRATLSSSALESLGDRRQPPALFCTYGFYDSELHATPVVDGRAGPDFNFTSRYVVRMDDFFMEYLHTSSLSVELHRAEGLAFRTLAVGTLRLRQLVEEDGKASGTLQLVGVSGEVQCFGSLEFWMRLKVPMQQTLRLYRERLSALGYINTALREERPADPHSSVNVLGVTVQRCSDLPTAGPREPSPYVFYKFYDFPYRDTPVAHDQRHPAFGHHVPYSVAMDADLDRYLKSEELQLYVLDYKEEQTDAYLGKARVPLLTLGHNKAISGEFELSSPSGTPAGHIEVTLSWKFPYRSPPGSTMTVEQATMVPQDTPGRPTPELQGEEEVEEVEEVVKQEDPPLAEERKPDGEVEVKEKDAKRLPDRPAPDHSSKAPLPKPRQITRIKEVPKKVSFLNTDEFNQQERGYPPEKRESSKLPPIQKGASEGTPIPPSSTHEDDEEEVSQFSEGQLIPASSQSYSEDSEMSEESIAEDIEGASSVVGGGQGDLSDSDDCIVPGQSSVGTKSSERLRVEIVSVNLKPESRAAHDPSVVRLFVEYSLLDLPSEETPLSLPKPAPGQSVHYNYSNVIHVDQENNRPRRELLRGVLEGRNPQMESIRFTLVSEPPEEEEQERECEDVGVAYLRIPDILEKQQDLMESRLNVVEVDDSSVVLGTLTVSVEALDALRSIMDDPEHDYTAVTHLQEET</sequence>
<dbReference type="InterPro" id="IPR041091">
    <property type="entry name" value="RPGRIP1_C"/>
</dbReference>
<dbReference type="PANTHER" id="PTHR14240:SF1">
    <property type="entry name" value="PROTEIN FANTOM-RELATED"/>
    <property type="match status" value="1"/>
</dbReference>
<feature type="compositionally biased region" description="Basic and acidic residues" evidence="7">
    <location>
        <begin position="955"/>
        <end position="994"/>
    </location>
</feature>
<evidence type="ECO:0000256" key="4">
    <source>
        <dbReference type="ARBA" id="ARBA00023069"/>
    </source>
</evidence>
<dbReference type="Gene3D" id="2.60.40.150">
    <property type="entry name" value="C2 domain"/>
    <property type="match status" value="3"/>
</dbReference>
<feature type="region of interest" description="Disordered" evidence="7">
    <location>
        <begin position="931"/>
        <end position="1115"/>
    </location>
</feature>
<evidence type="ECO:0000256" key="1">
    <source>
        <dbReference type="ARBA" id="ARBA00004138"/>
    </source>
</evidence>
<comment type="similarity">
    <text evidence="2">Belongs to the RPGRIP1 family.</text>
</comment>
<dbReference type="PROSITE" id="PS50004">
    <property type="entry name" value="C2"/>
    <property type="match status" value="1"/>
</dbReference>
<keyword evidence="10" id="KW-1185">Reference proteome</keyword>
<dbReference type="PANTHER" id="PTHR14240">
    <property type="entry name" value="RETINITIS PIGMENTOSA GTPASE REGULATOR-INTERACTING PROTEIN"/>
    <property type="match status" value="1"/>
</dbReference>
<dbReference type="InterPro" id="IPR000008">
    <property type="entry name" value="C2_dom"/>
</dbReference>
<dbReference type="GO" id="GO:0046548">
    <property type="term" value="P:retinal rod cell development"/>
    <property type="evidence" value="ECO:0007669"/>
    <property type="project" value="TreeGrafter"/>
</dbReference>
<gene>
    <name evidence="9" type="primary">rpgrip1l</name>
</gene>
<keyword evidence="4" id="KW-0969">Cilium</keyword>
<reference evidence="9" key="1">
    <citation type="submission" date="2025-08" db="UniProtKB">
        <authorList>
            <consortium name="Ensembl"/>
        </authorList>
    </citation>
    <scope>IDENTIFICATION</scope>
</reference>
<dbReference type="Ensembl" id="ENSGMOT00000077354.1">
    <property type="protein sequence ID" value="ENSGMOP00000066660.1"/>
    <property type="gene ID" value="ENSGMOG00000022184.1"/>
</dbReference>
<dbReference type="CDD" id="cd00030">
    <property type="entry name" value="C2"/>
    <property type="match status" value="1"/>
</dbReference>
<dbReference type="GO" id="GO:0005856">
    <property type="term" value="C:cytoskeleton"/>
    <property type="evidence" value="ECO:0007669"/>
    <property type="project" value="UniProtKB-ARBA"/>
</dbReference>
<dbReference type="GeneID" id="115551013"/>
<dbReference type="GO" id="GO:1905515">
    <property type="term" value="P:non-motile cilium assembly"/>
    <property type="evidence" value="ECO:0007669"/>
    <property type="project" value="TreeGrafter"/>
</dbReference>
<feature type="compositionally biased region" description="Polar residues" evidence="7">
    <location>
        <begin position="1016"/>
        <end position="1026"/>
    </location>
</feature>
<reference evidence="9" key="2">
    <citation type="submission" date="2025-09" db="UniProtKB">
        <authorList>
            <consortium name="Ensembl"/>
        </authorList>
    </citation>
    <scope>IDENTIFICATION</scope>
</reference>
<dbReference type="RefSeq" id="XP_030222334.1">
    <property type="nucleotide sequence ID" value="XM_030366474.1"/>
</dbReference>
<dbReference type="KEGG" id="gmh:115551013"/>
<dbReference type="InterPro" id="IPR035892">
    <property type="entry name" value="C2_domain_sf"/>
</dbReference>
<feature type="compositionally biased region" description="Acidic residues" evidence="7">
    <location>
        <begin position="1083"/>
        <end position="1097"/>
    </location>
</feature>
<dbReference type="Proteomes" id="UP000694546">
    <property type="component" value="Chromosome 9"/>
</dbReference>
<keyword evidence="5" id="KW-0966">Cell projection</keyword>